<sequence length="302" mass="33298">MCSSILFTVAIFVTRPAFMWMIQRNPDGEPLKENYIIALLLCVCVTGICGHAMGLHIYYGPLILGIILPAGPPVGTTAIDNESFTVLCVFMVLVTSGVTPVIRALYDPSRSGVESAKNSIKITNQNVLDKAPCSVAILVDRGLLKIPRSILESWYEYRIAVLFLGGSDDHEALAIGGRMAGHPSVHLTVIRLLDNGDARKTRLDNKVMNMFRRSMENNYRVTYKEEMVMDGTGTVSVIRSLESQYELIMGSPFGIAIWDEHMELGAVGDVLASVDFMSSTTILVVQQHNNVYTENQMKHGIL</sequence>
<keyword evidence="6" id="KW-0472">Membrane</keyword>
<feature type="domain" description="Cation/H(+) antiporter C-terminal" evidence="7">
    <location>
        <begin position="159"/>
        <end position="288"/>
    </location>
</feature>
<keyword evidence="4" id="KW-0630">Potassium</keyword>
<dbReference type="PANTHER" id="PTHR32468:SF114">
    <property type="entry name" value="CATION_H+ EXCHANGER DOMAIN-CONTAINING PROTEIN"/>
    <property type="match status" value="1"/>
</dbReference>
<accession>A0AAD5IUZ0</accession>
<reference evidence="8" key="2">
    <citation type="submission" date="2023-02" db="EMBL/GenBank/DDBJ databases">
        <authorList>
            <person name="Swenson N.G."/>
            <person name="Wegrzyn J.L."/>
            <person name="Mcevoy S.L."/>
        </authorList>
    </citation>
    <scope>NUCLEOTIDE SEQUENCE</scope>
    <source>
        <strain evidence="8">91603</strain>
        <tissue evidence="8">Leaf</tissue>
    </source>
</reference>
<reference evidence="8" key="1">
    <citation type="journal article" date="2022" name="Plant J.">
        <title>Strategies of tolerance reflected in two North American maple genomes.</title>
        <authorList>
            <person name="McEvoy S.L."/>
            <person name="Sezen U.U."/>
            <person name="Trouern-Trend A."/>
            <person name="McMahon S.M."/>
            <person name="Schaberg P.G."/>
            <person name="Yang J."/>
            <person name="Wegrzyn J.L."/>
            <person name="Swenson N.G."/>
        </authorList>
    </citation>
    <scope>NUCLEOTIDE SEQUENCE</scope>
    <source>
        <strain evidence="8">91603</strain>
    </source>
</reference>
<feature type="transmembrane region" description="Helical" evidence="6">
    <location>
        <begin position="6"/>
        <end position="23"/>
    </location>
</feature>
<dbReference type="GO" id="GO:0098662">
    <property type="term" value="P:inorganic cation transmembrane transport"/>
    <property type="evidence" value="ECO:0007669"/>
    <property type="project" value="TreeGrafter"/>
</dbReference>
<dbReference type="InterPro" id="IPR050794">
    <property type="entry name" value="CPA2_transporter"/>
</dbReference>
<name>A0AAD5IUZ0_ACENE</name>
<proteinExistence type="predicted"/>
<gene>
    <name evidence="8" type="ORF">LWI28_019865</name>
</gene>
<evidence type="ECO:0000313" key="9">
    <source>
        <dbReference type="Proteomes" id="UP001064489"/>
    </source>
</evidence>
<dbReference type="GO" id="GO:0006885">
    <property type="term" value="P:regulation of pH"/>
    <property type="evidence" value="ECO:0007669"/>
    <property type="project" value="TreeGrafter"/>
</dbReference>
<evidence type="ECO:0000256" key="2">
    <source>
        <dbReference type="ARBA" id="ARBA00022448"/>
    </source>
</evidence>
<dbReference type="InterPro" id="IPR057290">
    <property type="entry name" value="CHX17_C"/>
</dbReference>
<dbReference type="GO" id="GO:0016020">
    <property type="term" value="C:membrane"/>
    <property type="evidence" value="ECO:0007669"/>
    <property type="project" value="UniProtKB-SubCell"/>
</dbReference>
<dbReference type="EMBL" id="JAJSOW010000102">
    <property type="protein sequence ID" value="KAI9177844.1"/>
    <property type="molecule type" value="Genomic_DNA"/>
</dbReference>
<dbReference type="InterPro" id="IPR038770">
    <property type="entry name" value="Na+/solute_symporter_sf"/>
</dbReference>
<dbReference type="Proteomes" id="UP001064489">
    <property type="component" value="Chromosome 5"/>
</dbReference>
<dbReference type="GO" id="GO:0012505">
    <property type="term" value="C:endomembrane system"/>
    <property type="evidence" value="ECO:0007669"/>
    <property type="project" value="TreeGrafter"/>
</dbReference>
<keyword evidence="3" id="KW-0633">Potassium transport</keyword>
<keyword evidence="5" id="KW-0406">Ion transport</keyword>
<evidence type="ECO:0000259" key="7">
    <source>
        <dbReference type="Pfam" id="PF23259"/>
    </source>
</evidence>
<keyword evidence="6" id="KW-1133">Transmembrane helix</keyword>
<dbReference type="GO" id="GO:0006813">
    <property type="term" value="P:potassium ion transport"/>
    <property type="evidence" value="ECO:0007669"/>
    <property type="project" value="UniProtKB-KW"/>
</dbReference>
<evidence type="ECO:0000256" key="5">
    <source>
        <dbReference type="ARBA" id="ARBA00023065"/>
    </source>
</evidence>
<evidence type="ECO:0000256" key="4">
    <source>
        <dbReference type="ARBA" id="ARBA00022958"/>
    </source>
</evidence>
<evidence type="ECO:0000256" key="3">
    <source>
        <dbReference type="ARBA" id="ARBA00022538"/>
    </source>
</evidence>
<keyword evidence="6" id="KW-0812">Transmembrane</keyword>
<comment type="caution">
    <text evidence="8">The sequence shown here is derived from an EMBL/GenBank/DDBJ whole genome shotgun (WGS) entry which is preliminary data.</text>
</comment>
<comment type="subcellular location">
    <subcellularLocation>
        <location evidence="1">Membrane</location>
        <topology evidence="1">Multi-pass membrane protein</topology>
    </subcellularLocation>
</comment>
<keyword evidence="2" id="KW-0813">Transport</keyword>
<evidence type="ECO:0000256" key="6">
    <source>
        <dbReference type="SAM" id="Phobius"/>
    </source>
</evidence>
<dbReference type="Pfam" id="PF23259">
    <property type="entry name" value="CHX17_C"/>
    <property type="match status" value="1"/>
</dbReference>
<keyword evidence="9" id="KW-1185">Reference proteome</keyword>
<evidence type="ECO:0000313" key="8">
    <source>
        <dbReference type="EMBL" id="KAI9177844.1"/>
    </source>
</evidence>
<dbReference type="PANTHER" id="PTHR32468">
    <property type="entry name" value="CATION/H + ANTIPORTER"/>
    <property type="match status" value="1"/>
</dbReference>
<organism evidence="8 9">
    <name type="scientific">Acer negundo</name>
    <name type="common">Box elder</name>
    <dbReference type="NCBI Taxonomy" id="4023"/>
    <lineage>
        <taxon>Eukaryota</taxon>
        <taxon>Viridiplantae</taxon>
        <taxon>Streptophyta</taxon>
        <taxon>Embryophyta</taxon>
        <taxon>Tracheophyta</taxon>
        <taxon>Spermatophyta</taxon>
        <taxon>Magnoliopsida</taxon>
        <taxon>eudicotyledons</taxon>
        <taxon>Gunneridae</taxon>
        <taxon>Pentapetalae</taxon>
        <taxon>rosids</taxon>
        <taxon>malvids</taxon>
        <taxon>Sapindales</taxon>
        <taxon>Sapindaceae</taxon>
        <taxon>Hippocastanoideae</taxon>
        <taxon>Acereae</taxon>
        <taxon>Acer</taxon>
    </lineage>
</organism>
<evidence type="ECO:0000256" key="1">
    <source>
        <dbReference type="ARBA" id="ARBA00004141"/>
    </source>
</evidence>
<dbReference type="AlphaFoldDB" id="A0AAD5IUZ0"/>
<feature type="transmembrane region" description="Helical" evidence="6">
    <location>
        <begin position="35"/>
        <end position="59"/>
    </location>
</feature>
<dbReference type="Gene3D" id="1.20.1530.20">
    <property type="match status" value="1"/>
</dbReference>
<protein>
    <recommendedName>
        <fullName evidence="7">Cation/H(+) antiporter C-terminal domain-containing protein</fullName>
    </recommendedName>
</protein>